<evidence type="ECO:0000313" key="1">
    <source>
        <dbReference type="EMBL" id="MED6175130.1"/>
    </source>
</evidence>
<gene>
    <name evidence="1" type="ORF">PIB30_075513</name>
</gene>
<protein>
    <submittedName>
        <fullName evidence="1">Uncharacterized protein</fullName>
    </submittedName>
</protein>
<dbReference type="EMBL" id="JASCZI010151999">
    <property type="protein sequence ID" value="MED6175130.1"/>
    <property type="molecule type" value="Genomic_DNA"/>
</dbReference>
<proteinExistence type="predicted"/>
<accession>A0ABU6VRU9</accession>
<reference evidence="1 2" key="1">
    <citation type="journal article" date="2023" name="Plants (Basel)">
        <title>Bridging the Gap: Combining Genomics and Transcriptomics Approaches to Understand Stylosanthes scabra, an Orphan Legume from the Brazilian Caatinga.</title>
        <authorList>
            <person name="Ferreira-Neto J.R.C."/>
            <person name="da Silva M.D."/>
            <person name="Binneck E."/>
            <person name="de Melo N.F."/>
            <person name="da Silva R.H."/>
            <person name="de Melo A.L.T.M."/>
            <person name="Pandolfi V."/>
            <person name="Bustamante F.O."/>
            <person name="Brasileiro-Vidal A.C."/>
            <person name="Benko-Iseppon A.M."/>
        </authorList>
    </citation>
    <scope>NUCLEOTIDE SEQUENCE [LARGE SCALE GENOMIC DNA]</scope>
    <source>
        <tissue evidence="1">Leaves</tissue>
    </source>
</reference>
<evidence type="ECO:0000313" key="2">
    <source>
        <dbReference type="Proteomes" id="UP001341840"/>
    </source>
</evidence>
<name>A0ABU6VRU9_9FABA</name>
<organism evidence="1 2">
    <name type="scientific">Stylosanthes scabra</name>
    <dbReference type="NCBI Taxonomy" id="79078"/>
    <lineage>
        <taxon>Eukaryota</taxon>
        <taxon>Viridiplantae</taxon>
        <taxon>Streptophyta</taxon>
        <taxon>Embryophyta</taxon>
        <taxon>Tracheophyta</taxon>
        <taxon>Spermatophyta</taxon>
        <taxon>Magnoliopsida</taxon>
        <taxon>eudicotyledons</taxon>
        <taxon>Gunneridae</taxon>
        <taxon>Pentapetalae</taxon>
        <taxon>rosids</taxon>
        <taxon>fabids</taxon>
        <taxon>Fabales</taxon>
        <taxon>Fabaceae</taxon>
        <taxon>Papilionoideae</taxon>
        <taxon>50 kb inversion clade</taxon>
        <taxon>dalbergioids sensu lato</taxon>
        <taxon>Dalbergieae</taxon>
        <taxon>Pterocarpus clade</taxon>
        <taxon>Stylosanthes</taxon>
    </lineage>
</organism>
<sequence>MGKYTHYAVRVGKVPGTLYTTSTTGVCASHSSRWRLSGRTKRGNLVRGCMSLKRISGGSAIGNAKQVKLWHILRFVKLVMRKLPTIVEDEVSVMDNQILGYLEDLKKGQCQPDSNDHCTFGPTGKAIEALEGKPYKVSAPIFKLKLVLVAGKGYTRTLLTKFVLLLYGLCVQKKLEFVTFSWNDIDILYMIKQTHAVSPFAFWSHN</sequence>
<keyword evidence="2" id="KW-1185">Reference proteome</keyword>
<dbReference type="Proteomes" id="UP001341840">
    <property type="component" value="Unassembled WGS sequence"/>
</dbReference>
<comment type="caution">
    <text evidence="1">The sequence shown here is derived from an EMBL/GenBank/DDBJ whole genome shotgun (WGS) entry which is preliminary data.</text>
</comment>